<evidence type="ECO:0000256" key="1">
    <source>
        <dbReference type="ARBA" id="ARBA00004651"/>
    </source>
</evidence>
<dbReference type="RefSeq" id="WP_163893710.1">
    <property type="nucleotide sequence ID" value="NZ_JAAFYS010000002.1"/>
</dbReference>
<dbReference type="GO" id="GO:0015920">
    <property type="term" value="P:lipopolysaccharide transport"/>
    <property type="evidence" value="ECO:0007669"/>
    <property type="project" value="TreeGrafter"/>
</dbReference>
<feature type="transmembrane region" description="Helical" evidence="6">
    <location>
        <begin position="97"/>
        <end position="116"/>
    </location>
</feature>
<evidence type="ECO:0000313" key="8">
    <source>
        <dbReference type="Proteomes" id="UP000474757"/>
    </source>
</evidence>
<evidence type="ECO:0000256" key="3">
    <source>
        <dbReference type="ARBA" id="ARBA00022692"/>
    </source>
</evidence>
<dbReference type="GO" id="GO:0043190">
    <property type="term" value="C:ATP-binding cassette (ABC) transporter complex"/>
    <property type="evidence" value="ECO:0007669"/>
    <property type="project" value="InterPro"/>
</dbReference>
<proteinExistence type="predicted"/>
<feature type="transmembrane region" description="Helical" evidence="6">
    <location>
        <begin position="12"/>
        <end position="32"/>
    </location>
</feature>
<gene>
    <name evidence="7" type="primary">lptG</name>
    <name evidence="7" type="ORF">GZA08_11680</name>
</gene>
<dbReference type="InterPro" id="IPR005495">
    <property type="entry name" value="LptG/LptF_permease"/>
</dbReference>
<accession>A0A6B2JZD2</accession>
<feature type="transmembrane region" description="Helical" evidence="6">
    <location>
        <begin position="279"/>
        <end position="297"/>
    </location>
</feature>
<evidence type="ECO:0000256" key="6">
    <source>
        <dbReference type="SAM" id="Phobius"/>
    </source>
</evidence>
<dbReference type="GO" id="GO:0055085">
    <property type="term" value="P:transmembrane transport"/>
    <property type="evidence" value="ECO:0007669"/>
    <property type="project" value="InterPro"/>
</dbReference>
<dbReference type="EMBL" id="JAAGAB010000002">
    <property type="protein sequence ID" value="NDV01624.1"/>
    <property type="molecule type" value="Genomic_DNA"/>
</dbReference>
<keyword evidence="8" id="KW-1185">Reference proteome</keyword>
<dbReference type="InterPro" id="IPR030923">
    <property type="entry name" value="LptG"/>
</dbReference>
<dbReference type="Pfam" id="PF03739">
    <property type="entry name" value="LptF_LptG"/>
    <property type="match status" value="1"/>
</dbReference>
<keyword evidence="2" id="KW-1003">Cell membrane</keyword>
<comment type="subcellular location">
    <subcellularLocation>
        <location evidence="1">Cell membrane</location>
        <topology evidence="1">Multi-pass membrane protein</topology>
    </subcellularLocation>
</comment>
<evidence type="ECO:0000313" key="7">
    <source>
        <dbReference type="EMBL" id="NDV01624.1"/>
    </source>
</evidence>
<evidence type="ECO:0000256" key="5">
    <source>
        <dbReference type="ARBA" id="ARBA00023136"/>
    </source>
</evidence>
<feature type="transmembrane region" description="Helical" evidence="6">
    <location>
        <begin position="338"/>
        <end position="359"/>
    </location>
</feature>
<dbReference type="AlphaFoldDB" id="A0A6B2JZD2"/>
<organism evidence="7 8">
    <name type="scientific">Pseudoroseicyclus tamaricis</name>
    <dbReference type="NCBI Taxonomy" id="2705421"/>
    <lineage>
        <taxon>Bacteria</taxon>
        <taxon>Pseudomonadati</taxon>
        <taxon>Pseudomonadota</taxon>
        <taxon>Alphaproteobacteria</taxon>
        <taxon>Rhodobacterales</taxon>
        <taxon>Paracoccaceae</taxon>
        <taxon>Pseudoroseicyclus</taxon>
    </lineage>
</organism>
<dbReference type="PANTHER" id="PTHR33529">
    <property type="entry name" value="SLR0882 PROTEIN-RELATED"/>
    <property type="match status" value="1"/>
</dbReference>
<sequence length="362" mass="38650">MILHRYIARRFAAAFLAILATFFLLTFFIELIEQARRHSDEAGFVALVELSLLALPGTLYELLPIVAILATVTLFIGLARSSELVVTRASGRSALRALVAPVLVTLVLGAAALAVLNPLSAATAREYEARTMALTGTTPVQALAEGGLWLRQGGAEGQSVIHAGRASLDGTELSDVSFLTYAAGDRPVERLRAEEARLVPGAWELAGVKRWPLDAPNPEAASEVLATLSLPSSLTADSIRDSFGTPASIPIWELPRFISELRAAGFSARRHLVHLQLELATPLFLVAMVLIGALFTMRHQRGGRTGMMILFAILLGFATYFVRNFARVLGESGDIPAGLAAWAPPAAAIALALGFILHLEDG</sequence>
<reference evidence="7 8" key="1">
    <citation type="submission" date="2020-02" db="EMBL/GenBank/DDBJ databases">
        <title>Pseudoroseicyclus tamarix, sp. nov., isolated from offshore sediment of a Tamarix chinensis forest.</title>
        <authorList>
            <person name="Gai Y."/>
        </authorList>
    </citation>
    <scope>NUCLEOTIDE SEQUENCE [LARGE SCALE GENOMIC DNA]</scope>
    <source>
        <strain evidence="7 8">CLL3-39</strain>
    </source>
</reference>
<keyword evidence="4 6" id="KW-1133">Transmembrane helix</keyword>
<dbReference type="NCBIfam" id="TIGR04408">
    <property type="entry name" value="LptG_lptG"/>
    <property type="match status" value="1"/>
</dbReference>
<dbReference type="PANTHER" id="PTHR33529:SF2">
    <property type="entry name" value="LIPOPOLYSACCHARIDE EXPORT SYSTEM PERMEASE PROTEIN LPTG"/>
    <property type="match status" value="1"/>
</dbReference>
<protein>
    <submittedName>
        <fullName evidence="7">LPS export ABC transporter permease LptG</fullName>
    </submittedName>
</protein>
<keyword evidence="3 6" id="KW-0812">Transmembrane</keyword>
<feature type="transmembrane region" description="Helical" evidence="6">
    <location>
        <begin position="309"/>
        <end position="326"/>
    </location>
</feature>
<keyword evidence="5 6" id="KW-0472">Membrane</keyword>
<evidence type="ECO:0000256" key="4">
    <source>
        <dbReference type="ARBA" id="ARBA00022989"/>
    </source>
</evidence>
<name>A0A6B2JZD2_9RHOB</name>
<comment type="caution">
    <text evidence="7">The sequence shown here is derived from an EMBL/GenBank/DDBJ whole genome shotgun (WGS) entry which is preliminary data.</text>
</comment>
<dbReference type="Proteomes" id="UP000474757">
    <property type="component" value="Unassembled WGS sequence"/>
</dbReference>
<feature type="transmembrane region" description="Helical" evidence="6">
    <location>
        <begin position="52"/>
        <end position="76"/>
    </location>
</feature>
<evidence type="ECO:0000256" key="2">
    <source>
        <dbReference type="ARBA" id="ARBA00022475"/>
    </source>
</evidence>